<dbReference type="OrthoDB" id="9772863at2"/>
<dbReference type="InterPro" id="IPR045155">
    <property type="entry name" value="Beta-lactam_cat"/>
</dbReference>
<dbReference type="Proteomes" id="UP000006049">
    <property type="component" value="Chromosome"/>
</dbReference>
<dbReference type="STRING" id="746697.Aeqsu_1244"/>
<dbReference type="GO" id="GO:0008800">
    <property type="term" value="F:beta-lactamase activity"/>
    <property type="evidence" value="ECO:0007669"/>
    <property type="project" value="UniProtKB-UniRule"/>
</dbReference>
<dbReference type="PATRIC" id="fig|746697.3.peg.1259"/>
<sequence>MKFLLIPIATILLSLNSCISKTNRSTVQSILQSKIETIISAKKGTIGVSIIGPKTSDNVSINGEEMFPMLSTFKFPIALMVLHKVEVRELSMQQQVFIKKEELLQNTWSPFREKYPEGNISISLEEGINWMVNYSDNNITDILLRLIGGTDQVEKFLNNKIFIIKNNEDDMHKDWESQFINKATPSAFTELLKNFSEEKILNKENTAWLYQAMVGSRTGVNRLKGKLPNVEIAQRAGTSFTNDEGITGAINNVGIIELPNKHKIFIAVFIHNTSEEFEKAEEIIADIAKATYDYYIEK</sequence>
<dbReference type="AlphaFoldDB" id="I3YUS1"/>
<organism evidence="8 9">
    <name type="scientific">Aequorivita sublithincola (strain DSM 14238 / LMG 21431 / ACAM 643 / 9-3)</name>
    <dbReference type="NCBI Taxonomy" id="746697"/>
    <lineage>
        <taxon>Bacteria</taxon>
        <taxon>Pseudomonadati</taxon>
        <taxon>Bacteroidota</taxon>
        <taxon>Flavobacteriia</taxon>
        <taxon>Flavobacteriales</taxon>
        <taxon>Flavobacteriaceae</taxon>
        <taxon>Aequorivita</taxon>
    </lineage>
</organism>
<dbReference type="Pfam" id="PF13354">
    <property type="entry name" value="Beta-lactamase2"/>
    <property type="match status" value="1"/>
</dbReference>
<dbReference type="HOGENOM" id="CLU_031960_0_1_10"/>
<dbReference type="eggNOG" id="COG2367">
    <property type="taxonomic scope" value="Bacteria"/>
</dbReference>
<dbReference type="InterPro" id="IPR012338">
    <property type="entry name" value="Beta-lactam/transpept-like"/>
</dbReference>
<dbReference type="PANTHER" id="PTHR35333">
    <property type="entry name" value="BETA-LACTAMASE"/>
    <property type="match status" value="1"/>
</dbReference>
<dbReference type="InterPro" id="IPR023650">
    <property type="entry name" value="Beta-lactam_class-A_AS"/>
</dbReference>
<evidence type="ECO:0000256" key="2">
    <source>
        <dbReference type="ARBA" id="ARBA00009009"/>
    </source>
</evidence>
<evidence type="ECO:0000256" key="3">
    <source>
        <dbReference type="ARBA" id="ARBA00012865"/>
    </source>
</evidence>
<evidence type="ECO:0000256" key="6">
    <source>
        <dbReference type="RuleBase" id="RU361140"/>
    </source>
</evidence>
<dbReference type="EMBL" id="CP003280">
    <property type="protein sequence ID" value="AFL80739.1"/>
    <property type="molecule type" value="Genomic_DNA"/>
</dbReference>
<comment type="catalytic activity">
    <reaction evidence="1 6">
        <text>a beta-lactam + H2O = a substituted beta-amino acid</text>
        <dbReference type="Rhea" id="RHEA:20401"/>
        <dbReference type="ChEBI" id="CHEBI:15377"/>
        <dbReference type="ChEBI" id="CHEBI:35627"/>
        <dbReference type="ChEBI" id="CHEBI:140347"/>
        <dbReference type="EC" id="3.5.2.6"/>
    </reaction>
</comment>
<dbReference type="NCBIfam" id="NF033103">
    <property type="entry name" value="bla_class_A"/>
    <property type="match status" value="1"/>
</dbReference>
<keyword evidence="5 6" id="KW-0046">Antibiotic resistance</keyword>
<dbReference type="GO" id="GO:0046677">
    <property type="term" value="P:response to antibiotic"/>
    <property type="evidence" value="ECO:0007669"/>
    <property type="project" value="UniProtKB-UniRule"/>
</dbReference>
<evidence type="ECO:0000313" key="9">
    <source>
        <dbReference type="Proteomes" id="UP000006049"/>
    </source>
</evidence>
<evidence type="ECO:0000259" key="7">
    <source>
        <dbReference type="Pfam" id="PF13354"/>
    </source>
</evidence>
<dbReference type="PROSITE" id="PS00146">
    <property type="entry name" value="BETA_LACTAMASE_A"/>
    <property type="match status" value="1"/>
</dbReference>
<proteinExistence type="inferred from homology"/>
<evidence type="ECO:0000256" key="5">
    <source>
        <dbReference type="ARBA" id="ARBA00023251"/>
    </source>
</evidence>
<reference evidence="8 9" key="1">
    <citation type="submission" date="2012-06" db="EMBL/GenBank/DDBJ databases">
        <title>The complete genome of Aequorivita sublithincola DSM 14238.</title>
        <authorList>
            <consortium name="US DOE Joint Genome Institute (JGI-PGF)"/>
            <person name="Lucas S."/>
            <person name="Copeland A."/>
            <person name="Lapidus A."/>
            <person name="Goodwin L."/>
            <person name="Pitluck S."/>
            <person name="Peters L."/>
            <person name="Munk A.C.C."/>
            <person name="Kyrpides N."/>
            <person name="Mavromatis K."/>
            <person name="Pagani I."/>
            <person name="Ivanova N."/>
            <person name="Ovchinnikova G."/>
            <person name="Zeytun A."/>
            <person name="Detter J.C."/>
            <person name="Han C."/>
            <person name="Land M."/>
            <person name="Hauser L."/>
            <person name="Markowitz V."/>
            <person name="Cheng J.-F."/>
            <person name="Hugenholtz P."/>
            <person name="Woyke T."/>
            <person name="Wu D."/>
            <person name="Tindall B."/>
            <person name="Faehnrich R."/>
            <person name="Brambilla E."/>
            <person name="Klenk H.-P."/>
            <person name="Eisen J.A."/>
        </authorList>
    </citation>
    <scope>NUCLEOTIDE SEQUENCE [LARGE SCALE GENOMIC DNA]</scope>
    <source>
        <strain evidence="9">DSM 14238 / LMG 21431 / ACAM 643 / 9-3</strain>
    </source>
</reference>
<dbReference type="KEGG" id="asl:Aeqsu_1244"/>
<evidence type="ECO:0000256" key="1">
    <source>
        <dbReference type="ARBA" id="ARBA00001526"/>
    </source>
</evidence>
<name>I3YUS1_AEQSU</name>
<protein>
    <recommendedName>
        <fullName evidence="3 6">Beta-lactamase</fullName>
        <ecNumber evidence="3 6">3.5.2.6</ecNumber>
    </recommendedName>
</protein>
<feature type="domain" description="Beta-lactamase class A catalytic" evidence="7">
    <location>
        <begin position="52"/>
        <end position="269"/>
    </location>
</feature>
<dbReference type="SUPFAM" id="SSF56601">
    <property type="entry name" value="beta-lactamase/transpeptidase-like"/>
    <property type="match status" value="1"/>
</dbReference>
<accession>I3YUS1</accession>
<comment type="similarity">
    <text evidence="2 6">Belongs to the class-A beta-lactamase family.</text>
</comment>
<dbReference type="GO" id="GO:0030655">
    <property type="term" value="P:beta-lactam antibiotic catabolic process"/>
    <property type="evidence" value="ECO:0007669"/>
    <property type="project" value="InterPro"/>
</dbReference>
<keyword evidence="9" id="KW-1185">Reference proteome</keyword>
<dbReference type="PANTHER" id="PTHR35333:SF3">
    <property type="entry name" value="BETA-LACTAMASE-TYPE TRANSPEPTIDASE FOLD CONTAINING PROTEIN"/>
    <property type="match status" value="1"/>
</dbReference>
<dbReference type="Gene3D" id="3.40.710.10">
    <property type="entry name" value="DD-peptidase/beta-lactamase superfamily"/>
    <property type="match status" value="1"/>
</dbReference>
<dbReference type="EC" id="3.5.2.6" evidence="3 6"/>
<keyword evidence="4 6" id="KW-0378">Hydrolase</keyword>
<gene>
    <name evidence="8" type="ordered locus">Aeqsu_1244</name>
</gene>
<evidence type="ECO:0000313" key="8">
    <source>
        <dbReference type="EMBL" id="AFL80739.1"/>
    </source>
</evidence>
<dbReference type="InterPro" id="IPR000871">
    <property type="entry name" value="Beta-lactam_class-A"/>
</dbReference>
<evidence type="ECO:0000256" key="4">
    <source>
        <dbReference type="ARBA" id="ARBA00022801"/>
    </source>
</evidence>
<dbReference type="RefSeq" id="WP_014781997.1">
    <property type="nucleotide sequence ID" value="NC_018013.1"/>
</dbReference>